<evidence type="ECO:0000313" key="2">
    <source>
        <dbReference type="Proteomes" id="UP000032614"/>
    </source>
</evidence>
<accession>A0AAU8T868</accession>
<organism evidence="1 2">
    <name type="scientific">Paraburkholderia fungorum</name>
    <dbReference type="NCBI Taxonomy" id="134537"/>
    <lineage>
        <taxon>Bacteria</taxon>
        <taxon>Pseudomonadati</taxon>
        <taxon>Pseudomonadota</taxon>
        <taxon>Betaproteobacteria</taxon>
        <taxon>Burkholderiales</taxon>
        <taxon>Burkholderiaceae</taxon>
        <taxon>Paraburkholderia</taxon>
    </lineage>
</organism>
<gene>
    <name evidence="1" type="ORF">OI25_2938</name>
</gene>
<dbReference type="Proteomes" id="UP000032614">
    <property type="component" value="Chromosome 1"/>
</dbReference>
<sequence length="74" mass="8047">MVAYTLVAKGFEFWEDMGAAGDPLGSLSGGQTDQTINGDERGRDMAKMVTTTYTQWSLNSIYGRDDVNRPAHGS</sequence>
<dbReference type="AlphaFoldDB" id="A0AAU8T868"/>
<evidence type="ECO:0000313" key="1">
    <source>
        <dbReference type="EMBL" id="AJZ59977.1"/>
    </source>
</evidence>
<dbReference type="EMBL" id="CP010026">
    <property type="protein sequence ID" value="AJZ59977.1"/>
    <property type="molecule type" value="Genomic_DNA"/>
</dbReference>
<reference evidence="1 2" key="1">
    <citation type="journal article" date="2015" name="Genome Announc.">
        <title>Complete genome sequences for 59 burkholderia isolates, both pathogenic and near neighbor.</title>
        <authorList>
            <person name="Johnson S.L."/>
            <person name="Bishop-Lilly K.A."/>
            <person name="Ladner J.T."/>
            <person name="Daligault H.E."/>
            <person name="Davenport K.W."/>
            <person name="Jaissle J."/>
            <person name="Frey K.G."/>
            <person name="Koroleva G.I."/>
            <person name="Bruce D.C."/>
            <person name="Coyne S.R."/>
            <person name="Broomall S.M."/>
            <person name="Li P.E."/>
            <person name="Teshima H."/>
            <person name="Gibbons H.S."/>
            <person name="Palacios G.F."/>
            <person name="Rosenzweig C.N."/>
            <person name="Redden C.L."/>
            <person name="Xu Y."/>
            <person name="Minogue T.D."/>
            <person name="Chain P.S."/>
        </authorList>
    </citation>
    <scope>NUCLEOTIDE SEQUENCE [LARGE SCALE GENOMIC DNA]</scope>
    <source>
        <strain evidence="1 2">ATCC BAA-463</strain>
    </source>
</reference>
<protein>
    <submittedName>
        <fullName evidence="1">Uncharacterized protein</fullName>
    </submittedName>
</protein>
<name>A0AAU8T868_9BURK</name>
<proteinExistence type="predicted"/>
<dbReference type="KEGG" id="bfn:OI25_2938"/>